<feature type="compositionally biased region" description="Low complexity" evidence="1">
    <location>
        <begin position="46"/>
        <end position="63"/>
    </location>
</feature>
<accession>A0AAV0LRS0</accession>
<organism evidence="3 4">
    <name type="scientific">Linum tenue</name>
    <dbReference type="NCBI Taxonomy" id="586396"/>
    <lineage>
        <taxon>Eukaryota</taxon>
        <taxon>Viridiplantae</taxon>
        <taxon>Streptophyta</taxon>
        <taxon>Embryophyta</taxon>
        <taxon>Tracheophyta</taxon>
        <taxon>Spermatophyta</taxon>
        <taxon>Magnoliopsida</taxon>
        <taxon>eudicotyledons</taxon>
        <taxon>Gunneridae</taxon>
        <taxon>Pentapetalae</taxon>
        <taxon>rosids</taxon>
        <taxon>fabids</taxon>
        <taxon>Malpighiales</taxon>
        <taxon>Linaceae</taxon>
        <taxon>Linum</taxon>
    </lineage>
</organism>
<evidence type="ECO:0000313" key="3">
    <source>
        <dbReference type="EMBL" id="CAI0436882.1"/>
    </source>
</evidence>
<sequence>MLGGGTGGPLLRGACQGERTTRSRTTGEPTSRKRPKCPSSTPPRRPGTASSRGSSSTNSRRSS</sequence>
<comment type="caution">
    <text evidence="3">The sequence shown here is derived from an EMBL/GenBank/DDBJ whole genome shotgun (WGS) entry which is preliminary data.</text>
</comment>
<evidence type="ECO:0000256" key="1">
    <source>
        <dbReference type="SAM" id="MobiDB-lite"/>
    </source>
</evidence>
<evidence type="ECO:0000313" key="2">
    <source>
        <dbReference type="EMBL" id="CAI0436621.1"/>
    </source>
</evidence>
<reference evidence="3" key="1">
    <citation type="submission" date="2022-08" db="EMBL/GenBank/DDBJ databases">
        <authorList>
            <person name="Gutierrez-Valencia J."/>
        </authorList>
    </citation>
    <scope>NUCLEOTIDE SEQUENCE</scope>
</reference>
<protein>
    <submittedName>
        <fullName evidence="3">Uncharacterized protein</fullName>
    </submittedName>
</protein>
<proteinExistence type="predicted"/>
<keyword evidence="4" id="KW-1185">Reference proteome</keyword>
<feature type="compositionally biased region" description="Gly residues" evidence="1">
    <location>
        <begin position="1"/>
        <end position="10"/>
    </location>
</feature>
<name>A0AAV0LRS0_9ROSI</name>
<dbReference type="EMBL" id="CAMGYJ010000006">
    <property type="protein sequence ID" value="CAI0436621.1"/>
    <property type="molecule type" value="Genomic_DNA"/>
</dbReference>
<dbReference type="EMBL" id="CAMGYJ010000006">
    <property type="protein sequence ID" value="CAI0436882.1"/>
    <property type="molecule type" value="Genomic_DNA"/>
</dbReference>
<dbReference type="AlphaFoldDB" id="A0AAV0LRS0"/>
<dbReference type="Proteomes" id="UP001154282">
    <property type="component" value="Unassembled WGS sequence"/>
</dbReference>
<gene>
    <name evidence="2" type="ORF">LITE_LOCUS25164</name>
    <name evidence="3" type="ORF">LITE_LOCUS25252</name>
</gene>
<feature type="region of interest" description="Disordered" evidence="1">
    <location>
        <begin position="1"/>
        <end position="63"/>
    </location>
</feature>
<evidence type="ECO:0000313" key="4">
    <source>
        <dbReference type="Proteomes" id="UP001154282"/>
    </source>
</evidence>